<dbReference type="GO" id="GO:0020037">
    <property type="term" value="F:heme binding"/>
    <property type="evidence" value="ECO:0007669"/>
    <property type="project" value="InterPro"/>
</dbReference>
<reference evidence="5" key="1">
    <citation type="journal article" date="2020" name="Nat. Commun.">
        <title>Genome assembly of wild tea tree DASZ reveals pedigree and selection history of tea varieties.</title>
        <authorList>
            <person name="Zhang W."/>
            <person name="Zhang Y."/>
            <person name="Qiu H."/>
            <person name="Guo Y."/>
            <person name="Wan H."/>
            <person name="Zhang X."/>
            <person name="Scossa F."/>
            <person name="Alseekh S."/>
            <person name="Zhang Q."/>
            <person name="Wang P."/>
            <person name="Xu L."/>
            <person name="Schmidt M.H."/>
            <person name="Jia X."/>
            <person name="Li D."/>
            <person name="Zhu A."/>
            <person name="Guo F."/>
            <person name="Chen W."/>
            <person name="Ni D."/>
            <person name="Usadel B."/>
            <person name="Fernie A.R."/>
            <person name="Wen W."/>
        </authorList>
    </citation>
    <scope>NUCLEOTIDE SEQUENCE [LARGE SCALE GENOMIC DNA]</scope>
    <source>
        <strain evidence="5">cv. G240</strain>
    </source>
</reference>
<reference evidence="4 5" key="2">
    <citation type="submission" date="2020-07" db="EMBL/GenBank/DDBJ databases">
        <title>Genome assembly of wild tea tree DASZ reveals pedigree and selection history of tea varieties.</title>
        <authorList>
            <person name="Zhang W."/>
        </authorList>
    </citation>
    <scope>NUCLEOTIDE SEQUENCE [LARGE SCALE GENOMIC DNA]</scope>
    <source>
        <strain evidence="5">cv. G240</strain>
        <tissue evidence="4">Leaf</tissue>
    </source>
</reference>
<evidence type="ECO:0000313" key="5">
    <source>
        <dbReference type="Proteomes" id="UP000593564"/>
    </source>
</evidence>
<keyword evidence="3" id="KW-0408">Iron</keyword>
<accession>A0A7J7HM71</accession>
<gene>
    <name evidence="4" type="ORF">HYC85_006818</name>
</gene>
<comment type="caution">
    <text evidence="4">The sequence shown here is derived from an EMBL/GenBank/DDBJ whole genome shotgun (WGS) entry which is preliminary data.</text>
</comment>
<evidence type="ECO:0000256" key="2">
    <source>
        <dbReference type="ARBA" id="ARBA00022723"/>
    </source>
</evidence>
<dbReference type="Proteomes" id="UP000593564">
    <property type="component" value="Unassembled WGS sequence"/>
</dbReference>
<sequence>MSFNFVVNLMLSRDLLELQSEEGREFFDAMNKVMEWAGKPNIADFFPILKEKTLLILKLLDPLGINSGMVHDMGRTMKIVEMFVKERNRERELGKEKDEHDFLDVLLDYKCDGKEETETISETNVVIAIMLEIMYITCLNKSHKGKLVSIRNNFSSYIEFHDI</sequence>
<dbReference type="AlphaFoldDB" id="A0A7J7HM71"/>
<comment type="similarity">
    <text evidence="1">Belongs to the cytochrome P450 family.</text>
</comment>
<proteinExistence type="inferred from homology"/>
<evidence type="ECO:0000313" key="4">
    <source>
        <dbReference type="EMBL" id="KAF5953962.1"/>
    </source>
</evidence>
<evidence type="ECO:0000256" key="1">
    <source>
        <dbReference type="ARBA" id="ARBA00010617"/>
    </source>
</evidence>
<name>A0A7J7HM71_CAMSI</name>
<dbReference type="GO" id="GO:0016705">
    <property type="term" value="F:oxidoreductase activity, acting on paired donors, with incorporation or reduction of molecular oxygen"/>
    <property type="evidence" value="ECO:0007669"/>
    <property type="project" value="InterPro"/>
</dbReference>
<dbReference type="PANTHER" id="PTHR47950">
    <property type="entry name" value="CYTOCHROME P450, FAMILY 76, SUBFAMILY C, POLYPEPTIDE 5-RELATED"/>
    <property type="match status" value="1"/>
</dbReference>
<dbReference type="InterPro" id="IPR036396">
    <property type="entry name" value="Cyt_P450_sf"/>
</dbReference>
<dbReference type="Gene3D" id="1.10.630.10">
    <property type="entry name" value="Cytochrome P450"/>
    <property type="match status" value="1"/>
</dbReference>
<dbReference type="EMBL" id="JACBKZ010000003">
    <property type="protein sequence ID" value="KAF5953962.1"/>
    <property type="molecule type" value="Genomic_DNA"/>
</dbReference>
<dbReference type="GO" id="GO:0004497">
    <property type="term" value="F:monooxygenase activity"/>
    <property type="evidence" value="ECO:0007669"/>
    <property type="project" value="InterPro"/>
</dbReference>
<keyword evidence="5" id="KW-1185">Reference proteome</keyword>
<dbReference type="PANTHER" id="PTHR47950:SF15">
    <property type="entry name" value="CYTOCHROME P450"/>
    <property type="match status" value="1"/>
</dbReference>
<organism evidence="4 5">
    <name type="scientific">Camellia sinensis</name>
    <name type="common">Tea plant</name>
    <name type="synonym">Thea sinensis</name>
    <dbReference type="NCBI Taxonomy" id="4442"/>
    <lineage>
        <taxon>Eukaryota</taxon>
        <taxon>Viridiplantae</taxon>
        <taxon>Streptophyta</taxon>
        <taxon>Embryophyta</taxon>
        <taxon>Tracheophyta</taxon>
        <taxon>Spermatophyta</taxon>
        <taxon>Magnoliopsida</taxon>
        <taxon>eudicotyledons</taxon>
        <taxon>Gunneridae</taxon>
        <taxon>Pentapetalae</taxon>
        <taxon>asterids</taxon>
        <taxon>Ericales</taxon>
        <taxon>Theaceae</taxon>
        <taxon>Camellia</taxon>
    </lineage>
</organism>
<keyword evidence="2" id="KW-0479">Metal-binding</keyword>
<dbReference type="SUPFAM" id="SSF48264">
    <property type="entry name" value="Cytochrome P450"/>
    <property type="match status" value="1"/>
</dbReference>
<protein>
    <recommendedName>
        <fullName evidence="6">Cytochrome P450</fullName>
    </recommendedName>
</protein>
<dbReference type="GO" id="GO:0005506">
    <property type="term" value="F:iron ion binding"/>
    <property type="evidence" value="ECO:0007669"/>
    <property type="project" value="InterPro"/>
</dbReference>
<evidence type="ECO:0000256" key="3">
    <source>
        <dbReference type="ARBA" id="ARBA00023004"/>
    </source>
</evidence>
<evidence type="ECO:0008006" key="6">
    <source>
        <dbReference type="Google" id="ProtNLM"/>
    </source>
</evidence>